<dbReference type="STRING" id="349163.Acry_0780"/>
<reference evidence="1 2" key="1">
    <citation type="submission" date="2007-05" db="EMBL/GenBank/DDBJ databases">
        <title>Complete sequence of chromosome of Acidiphilium cryptum JF-5.</title>
        <authorList>
            <consortium name="US DOE Joint Genome Institute"/>
            <person name="Copeland A."/>
            <person name="Lucas S."/>
            <person name="Lapidus A."/>
            <person name="Barry K."/>
            <person name="Detter J.C."/>
            <person name="Glavina del Rio T."/>
            <person name="Hammon N."/>
            <person name="Israni S."/>
            <person name="Dalin E."/>
            <person name="Tice H."/>
            <person name="Pitluck S."/>
            <person name="Sims D."/>
            <person name="Brettin T."/>
            <person name="Bruce D."/>
            <person name="Han C."/>
            <person name="Schmutz J."/>
            <person name="Larimer F."/>
            <person name="Land M."/>
            <person name="Hauser L."/>
            <person name="Kyrpides N."/>
            <person name="Kim E."/>
            <person name="Magnuson T."/>
            <person name="Richardson P."/>
        </authorList>
    </citation>
    <scope>NUCLEOTIDE SEQUENCE [LARGE SCALE GENOMIC DNA]</scope>
    <source>
        <strain evidence="1 2">JF-5</strain>
    </source>
</reference>
<dbReference type="EMBL" id="CP000697">
    <property type="protein sequence ID" value="ABQ30000.1"/>
    <property type="molecule type" value="Genomic_DNA"/>
</dbReference>
<name>A5FWL8_ACICJ</name>
<dbReference type="KEGG" id="acr:Acry_0780"/>
<organism evidence="1 2">
    <name type="scientific">Acidiphilium cryptum (strain JF-5)</name>
    <dbReference type="NCBI Taxonomy" id="349163"/>
    <lineage>
        <taxon>Bacteria</taxon>
        <taxon>Pseudomonadati</taxon>
        <taxon>Pseudomonadota</taxon>
        <taxon>Alphaproteobacteria</taxon>
        <taxon>Acetobacterales</taxon>
        <taxon>Acidocellaceae</taxon>
        <taxon>Acidiphilium</taxon>
    </lineage>
</organism>
<evidence type="ECO:0000313" key="1">
    <source>
        <dbReference type="EMBL" id="ABQ30000.1"/>
    </source>
</evidence>
<dbReference type="AlphaFoldDB" id="A5FWL8"/>
<protein>
    <submittedName>
        <fullName evidence="1">Uncharacterized protein</fullName>
    </submittedName>
</protein>
<dbReference type="HOGENOM" id="CLU_1691666_0_0_5"/>
<gene>
    <name evidence="1" type="ordered locus">Acry_0780</name>
</gene>
<evidence type="ECO:0000313" key="2">
    <source>
        <dbReference type="Proteomes" id="UP000000245"/>
    </source>
</evidence>
<keyword evidence="2" id="KW-1185">Reference proteome</keyword>
<sequence length="155" mass="17425">MHFGGPKYQSICNNKAYRNYINLRFSEEIIRYSPDKIESKLPLEVDAVISTLKHKVSFLESEVTRLRRTLAKLSPVSVVEITSHSERHLSDSSPQMPTLSPLESISKQERQDLKVFLEAAYDLGFDVAADGRLVTRQGLTVIGDAGHALLRRLTA</sequence>
<proteinExistence type="predicted"/>
<accession>A5FWL8</accession>
<dbReference type="Proteomes" id="UP000000245">
    <property type="component" value="Chromosome"/>
</dbReference>